<dbReference type="STRING" id="479435.Kfla_1248"/>
<dbReference type="AlphaFoldDB" id="D2Q437"/>
<sequence>MDLPLADDWVTTACTLPTAEQPLRVAEFDAVFASSLRQLSRPDRSTAELRLSPPAGTSYGELRAVVADLTERETRCCSFFSFALADEGEHLLVRITVPPTQVAVLDALATRAQPPHE</sequence>
<name>D2Q437_KRIFD</name>
<dbReference type="HOGENOM" id="CLU_156547_0_0_11"/>
<reference evidence="2" key="1">
    <citation type="submission" date="2009-09" db="EMBL/GenBank/DDBJ databases">
        <title>The complete genome of Kribbella flavida DSM 17836.</title>
        <authorList>
            <consortium name="US DOE Joint Genome Institute (JGI-PGF)"/>
            <person name="Lucas S."/>
            <person name="Copeland A."/>
            <person name="Lapidus A."/>
            <person name="Glavina del Rio T."/>
            <person name="Dalin E."/>
            <person name="Tice H."/>
            <person name="Bruce D."/>
            <person name="Goodwin L."/>
            <person name="Pitluck S."/>
            <person name="Kyrpides N."/>
            <person name="Mavromatis K."/>
            <person name="Ivanova N."/>
            <person name="Saunders E."/>
            <person name="Brettin T."/>
            <person name="Detter J.C."/>
            <person name="Han C."/>
            <person name="Larimer F."/>
            <person name="Land M."/>
            <person name="Hauser L."/>
            <person name="Markowitz V."/>
            <person name="Cheng J.-F."/>
            <person name="Hugenholtz P."/>
            <person name="Woyke T."/>
            <person name="Wu D."/>
            <person name="Pukall R."/>
            <person name="Klenk H.-P."/>
            <person name="Eisen J.A."/>
        </authorList>
    </citation>
    <scope>NUCLEOTIDE SEQUENCE [LARGE SCALE GENOMIC DNA]</scope>
    <source>
        <strain evidence="2">DSM 17836 / JCM 10339 / NBRC 14399</strain>
    </source>
</reference>
<reference evidence="1 2" key="2">
    <citation type="journal article" date="2010" name="Stand. Genomic Sci.">
        <title>Complete genome sequence of Kribbella flavida type strain (IFO 14399).</title>
        <authorList>
            <person name="Pukall R."/>
            <person name="Lapidus A."/>
            <person name="Glavina Del Rio T."/>
            <person name="Copeland A."/>
            <person name="Tice H."/>
            <person name="Cheng J.-F."/>
            <person name="Lucas S."/>
            <person name="Chen F."/>
            <person name="Nolan M."/>
            <person name="LaButti K."/>
            <person name="Pati A."/>
            <person name="Ivanova N."/>
            <person name="Mavrommatis K."/>
            <person name="Mikhailova N."/>
            <person name="Pitluck S."/>
            <person name="Bruce D."/>
            <person name="Goodwin L."/>
            <person name="Land M."/>
            <person name="Hauser L."/>
            <person name="Chang Y.-J."/>
            <person name="Jeffries C.D."/>
            <person name="Chen A."/>
            <person name="Palaniappan K."/>
            <person name="Chain P."/>
            <person name="Rohde M."/>
            <person name="Goeker M."/>
            <person name="Bristow J."/>
            <person name="Eisen J.A."/>
            <person name="Markowitz V."/>
            <person name="Hugenholtz P."/>
            <person name="Kyrpides N.C."/>
            <person name="Klenk H.-P."/>
            <person name="Brettin T."/>
        </authorList>
    </citation>
    <scope>NUCLEOTIDE SEQUENCE [LARGE SCALE GENOMIC DNA]</scope>
    <source>
        <strain evidence="2">DSM 17836 / JCM 10339 / NBRC 14399</strain>
    </source>
</reference>
<dbReference type="EMBL" id="CP001736">
    <property type="protein sequence ID" value="ADB30351.1"/>
    <property type="molecule type" value="Genomic_DNA"/>
</dbReference>
<dbReference type="KEGG" id="kfl:Kfla_1248"/>
<gene>
    <name evidence="1" type="ordered locus">Kfla_1248</name>
</gene>
<keyword evidence="2" id="KW-1185">Reference proteome</keyword>
<dbReference type="Proteomes" id="UP000007967">
    <property type="component" value="Chromosome"/>
</dbReference>
<dbReference type="RefSeq" id="WP_012918907.1">
    <property type="nucleotide sequence ID" value="NC_013729.1"/>
</dbReference>
<protein>
    <recommendedName>
        <fullName evidence="3">Arsenate reductase</fullName>
    </recommendedName>
</protein>
<dbReference type="eggNOG" id="ENOG50331ZU">
    <property type="taxonomic scope" value="Bacteria"/>
</dbReference>
<accession>D2Q437</accession>
<evidence type="ECO:0000313" key="2">
    <source>
        <dbReference type="Proteomes" id="UP000007967"/>
    </source>
</evidence>
<organism evidence="1 2">
    <name type="scientific">Kribbella flavida (strain DSM 17836 / JCM 10339 / NBRC 14399)</name>
    <dbReference type="NCBI Taxonomy" id="479435"/>
    <lineage>
        <taxon>Bacteria</taxon>
        <taxon>Bacillati</taxon>
        <taxon>Actinomycetota</taxon>
        <taxon>Actinomycetes</taxon>
        <taxon>Propionibacteriales</taxon>
        <taxon>Kribbellaceae</taxon>
        <taxon>Kribbella</taxon>
    </lineage>
</organism>
<proteinExistence type="predicted"/>
<evidence type="ECO:0008006" key="3">
    <source>
        <dbReference type="Google" id="ProtNLM"/>
    </source>
</evidence>
<evidence type="ECO:0000313" key="1">
    <source>
        <dbReference type="EMBL" id="ADB30351.1"/>
    </source>
</evidence>